<dbReference type="CDD" id="cd00340">
    <property type="entry name" value="GSH_Peroxidase"/>
    <property type="match status" value="1"/>
</dbReference>
<evidence type="ECO:0000256" key="4">
    <source>
        <dbReference type="RuleBase" id="RU000499"/>
    </source>
</evidence>
<dbReference type="Gene3D" id="3.40.30.10">
    <property type="entry name" value="Glutaredoxin"/>
    <property type="match status" value="2"/>
</dbReference>
<keyword evidence="2 4" id="KW-0575">Peroxidase</keyword>
<dbReference type="CDD" id="cd02970">
    <property type="entry name" value="PRX_like2"/>
    <property type="match status" value="1"/>
</dbReference>
<dbReference type="PANTHER" id="PTHR11592">
    <property type="entry name" value="GLUTATHIONE PEROXIDASE"/>
    <property type="match status" value="1"/>
</dbReference>
<dbReference type="KEGG" id="mff:MFFC18_51370"/>
<dbReference type="Proteomes" id="UP000322214">
    <property type="component" value="Chromosome"/>
</dbReference>
<dbReference type="Pfam" id="PF00578">
    <property type="entry name" value="AhpC-TSA"/>
    <property type="match status" value="1"/>
</dbReference>
<dbReference type="PRINTS" id="PR01011">
    <property type="entry name" value="GLUTPROXDASE"/>
</dbReference>
<dbReference type="SUPFAM" id="SSF52833">
    <property type="entry name" value="Thioredoxin-like"/>
    <property type="match status" value="2"/>
</dbReference>
<name>A0A5B9PSK9_9BACT</name>
<dbReference type="InterPro" id="IPR029759">
    <property type="entry name" value="GPX_AS"/>
</dbReference>
<dbReference type="InterPro" id="IPR029760">
    <property type="entry name" value="GPX_CS"/>
</dbReference>
<feature type="chain" id="PRO_5022876505" description="Glutathione peroxidase" evidence="5">
    <location>
        <begin position="23"/>
        <end position="361"/>
    </location>
</feature>
<dbReference type="GO" id="GO:0004601">
    <property type="term" value="F:peroxidase activity"/>
    <property type="evidence" value="ECO:0007669"/>
    <property type="project" value="UniProtKB-KW"/>
</dbReference>
<dbReference type="PROSITE" id="PS51355">
    <property type="entry name" value="GLUTATHIONE_PEROXID_3"/>
    <property type="match status" value="1"/>
</dbReference>
<dbReference type="PROSITE" id="PS00763">
    <property type="entry name" value="GLUTATHIONE_PEROXID_2"/>
    <property type="match status" value="1"/>
</dbReference>
<accession>A0A5B9PSK9</accession>
<dbReference type="PROSITE" id="PS00460">
    <property type="entry name" value="GLUTATHIONE_PEROXID_1"/>
    <property type="match status" value="1"/>
</dbReference>
<keyword evidence="3 4" id="KW-0560">Oxidoreductase</keyword>
<evidence type="ECO:0000313" key="7">
    <source>
        <dbReference type="EMBL" id="QEG25213.1"/>
    </source>
</evidence>
<feature type="signal peptide" evidence="5">
    <location>
        <begin position="1"/>
        <end position="22"/>
    </location>
</feature>
<dbReference type="PROSITE" id="PS51352">
    <property type="entry name" value="THIOREDOXIN_2"/>
    <property type="match status" value="1"/>
</dbReference>
<protein>
    <recommendedName>
        <fullName evidence="4">Glutathione peroxidase</fullName>
    </recommendedName>
</protein>
<evidence type="ECO:0000256" key="2">
    <source>
        <dbReference type="ARBA" id="ARBA00022559"/>
    </source>
</evidence>
<feature type="domain" description="Thioredoxin" evidence="6">
    <location>
        <begin position="28"/>
        <end position="185"/>
    </location>
</feature>
<dbReference type="Pfam" id="PF00255">
    <property type="entry name" value="GSHPx"/>
    <property type="match status" value="1"/>
</dbReference>
<dbReference type="InterPro" id="IPR036249">
    <property type="entry name" value="Thioredoxin-like_sf"/>
</dbReference>
<sequence precursor="true">MICRVLLSSFLALMLMPAIAGAQQANGPEVGSQIDEFSLQDQHGTSHKLSELLADGPVALVVFRSADWCPFCRKQLAQLQSDLKAIEESGLKLVGISYDKVDVLAKYAAAEGIQYPLLSDPGSKIIRKIGAVNSEPKEGSRKFNVAHPMTILIGQDSKVVSVVPTTVRQRPGVQEFVEAWKAANKSSTESETESEAPKSALQFKVDNIDGEPVELSKYKGKVVVMVNVASKCGLTPQYEKLQGLYDAHKDDGLMILGFPCNQFGKQEPGTEEEIKSFCQENYGVEFDMFSKLNVNGDEADPLYKYLTAQKTNPKGAGAVKWNFEKFVIDREGNLVGRFSSRTDPEGDEFKAFLAKYLKSEK</sequence>
<evidence type="ECO:0000259" key="6">
    <source>
        <dbReference type="PROSITE" id="PS51352"/>
    </source>
</evidence>
<dbReference type="EMBL" id="CP042912">
    <property type="protein sequence ID" value="QEG25213.1"/>
    <property type="molecule type" value="Genomic_DNA"/>
</dbReference>
<dbReference type="AlphaFoldDB" id="A0A5B9PSK9"/>
<reference evidence="7 8" key="1">
    <citation type="submission" date="2019-08" db="EMBL/GenBank/DDBJ databases">
        <title>Deep-cultivation of Planctomycetes and their phenomic and genomic characterization uncovers novel biology.</title>
        <authorList>
            <person name="Wiegand S."/>
            <person name="Jogler M."/>
            <person name="Boedeker C."/>
            <person name="Pinto D."/>
            <person name="Vollmers J."/>
            <person name="Rivas-Marin E."/>
            <person name="Kohn T."/>
            <person name="Peeters S.H."/>
            <person name="Heuer A."/>
            <person name="Rast P."/>
            <person name="Oberbeckmann S."/>
            <person name="Bunk B."/>
            <person name="Jeske O."/>
            <person name="Meyerdierks A."/>
            <person name="Storesund J.E."/>
            <person name="Kallscheuer N."/>
            <person name="Luecker S."/>
            <person name="Lage O.M."/>
            <person name="Pohl T."/>
            <person name="Merkel B.J."/>
            <person name="Hornburger P."/>
            <person name="Mueller R.-W."/>
            <person name="Bruemmer F."/>
            <person name="Labrenz M."/>
            <person name="Spormann A.M."/>
            <person name="Op den Camp H."/>
            <person name="Overmann J."/>
            <person name="Amann R."/>
            <person name="Jetten M.S.M."/>
            <person name="Mascher T."/>
            <person name="Medema M.H."/>
            <person name="Devos D.P."/>
            <person name="Kaster A.-K."/>
            <person name="Ovreas L."/>
            <person name="Rohde M."/>
            <person name="Galperin M.Y."/>
            <person name="Jogler C."/>
        </authorList>
    </citation>
    <scope>NUCLEOTIDE SEQUENCE [LARGE SCALE GENOMIC DNA]</scope>
    <source>
        <strain evidence="7 8">FC18</strain>
    </source>
</reference>
<dbReference type="PANTHER" id="PTHR11592:SF78">
    <property type="entry name" value="GLUTATHIONE PEROXIDASE"/>
    <property type="match status" value="1"/>
</dbReference>
<gene>
    <name evidence="7" type="primary">gpx1_2</name>
    <name evidence="7" type="ORF">MFFC18_51370</name>
</gene>
<evidence type="ECO:0000256" key="3">
    <source>
        <dbReference type="ARBA" id="ARBA00023002"/>
    </source>
</evidence>
<evidence type="ECO:0000256" key="5">
    <source>
        <dbReference type="SAM" id="SignalP"/>
    </source>
</evidence>
<organism evidence="7 8">
    <name type="scientific">Mariniblastus fucicola</name>
    <dbReference type="NCBI Taxonomy" id="980251"/>
    <lineage>
        <taxon>Bacteria</taxon>
        <taxon>Pseudomonadati</taxon>
        <taxon>Planctomycetota</taxon>
        <taxon>Planctomycetia</taxon>
        <taxon>Pirellulales</taxon>
        <taxon>Pirellulaceae</taxon>
        <taxon>Mariniblastus</taxon>
    </lineage>
</organism>
<comment type="similarity">
    <text evidence="1 4">Belongs to the glutathione peroxidase family.</text>
</comment>
<dbReference type="FunFam" id="3.40.30.10:FF:000010">
    <property type="entry name" value="Glutathione peroxidase"/>
    <property type="match status" value="1"/>
</dbReference>
<evidence type="ECO:0000256" key="1">
    <source>
        <dbReference type="ARBA" id="ARBA00006926"/>
    </source>
</evidence>
<dbReference type="InterPro" id="IPR013766">
    <property type="entry name" value="Thioredoxin_domain"/>
</dbReference>
<proteinExistence type="inferred from homology"/>
<dbReference type="GO" id="GO:0034599">
    <property type="term" value="P:cellular response to oxidative stress"/>
    <property type="evidence" value="ECO:0007669"/>
    <property type="project" value="TreeGrafter"/>
</dbReference>
<evidence type="ECO:0000313" key="8">
    <source>
        <dbReference type="Proteomes" id="UP000322214"/>
    </source>
</evidence>
<keyword evidence="5" id="KW-0732">Signal</keyword>
<keyword evidence="8" id="KW-1185">Reference proteome</keyword>
<dbReference type="InterPro" id="IPR000866">
    <property type="entry name" value="AhpC/TSA"/>
</dbReference>
<dbReference type="InterPro" id="IPR000889">
    <property type="entry name" value="Glutathione_peroxidase"/>
</dbReference>